<evidence type="ECO:0000313" key="7">
    <source>
        <dbReference type="EMBL" id="GHB75551.1"/>
    </source>
</evidence>
<evidence type="ECO:0000259" key="6">
    <source>
        <dbReference type="PROSITE" id="PS51462"/>
    </source>
</evidence>
<proteinExistence type="inferred from homology"/>
<dbReference type="Gene3D" id="3.90.79.10">
    <property type="entry name" value="Nucleoside Triphosphate Pyrophosphohydrolase"/>
    <property type="match status" value="1"/>
</dbReference>
<keyword evidence="3 5" id="KW-0378">Hydrolase</keyword>
<comment type="cofactor">
    <cofactor evidence="1">
        <name>Mg(2+)</name>
        <dbReference type="ChEBI" id="CHEBI:18420"/>
    </cofactor>
</comment>
<dbReference type="GO" id="GO:0016787">
    <property type="term" value="F:hydrolase activity"/>
    <property type="evidence" value="ECO:0007669"/>
    <property type="project" value="UniProtKB-KW"/>
</dbReference>
<accession>A0ABQ3EZ33</accession>
<dbReference type="PROSITE" id="PS51462">
    <property type="entry name" value="NUDIX"/>
    <property type="match status" value="1"/>
</dbReference>
<evidence type="ECO:0000256" key="5">
    <source>
        <dbReference type="RuleBase" id="RU003476"/>
    </source>
</evidence>
<feature type="domain" description="Nudix hydrolase" evidence="6">
    <location>
        <begin position="11"/>
        <end position="142"/>
    </location>
</feature>
<organism evidence="7 8">
    <name type="scientific">Streptomyces cirratus</name>
    <dbReference type="NCBI Taxonomy" id="68187"/>
    <lineage>
        <taxon>Bacteria</taxon>
        <taxon>Bacillati</taxon>
        <taxon>Actinomycetota</taxon>
        <taxon>Actinomycetes</taxon>
        <taxon>Kitasatosporales</taxon>
        <taxon>Streptomycetaceae</taxon>
        <taxon>Streptomyces</taxon>
    </lineage>
</organism>
<evidence type="ECO:0000256" key="3">
    <source>
        <dbReference type="ARBA" id="ARBA00022801"/>
    </source>
</evidence>
<dbReference type="EMBL" id="BMVP01000013">
    <property type="protein sequence ID" value="GHB75551.1"/>
    <property type="molecule type" value="Genomic_DNA"/>
</dbReference>
<dbReference type="PANTHER" id="PTHR43046">
    <property type="entry name" value="GDP-MANNOSE MANNOSYL HYDROLASE"/>
    <property type="match status" value="1"/>
</dbReference>
<dbReference type="InterPro" id="IPR000086">
    <property type="entry name" value="NUDIX_hydrolase_dom"/>
</dbReference>
<dbReference type="PANTHER" id="PTHR43046:SF12">
    <property type="entry name" value="GDP-MANNOSE MANNOSYL HYDROLASE"/>
    <property type="match status" value="1"/>
</dbReference>
<dbReference type="InterPro" id="IPR020476">
    <property type="entry name" value="Nudix_hydrolase"/>
</dbReference>
<dbReference type="Proteomes" id="UP000642673">
    <property type="component" value="Unassembled WGS sequence"/>
</dbReference>
<dbReference type="InterPro" id="IPR015797">
    <property type="entry name" value="NUDIX_hydrolase-like_dom_sf"/>
</dbReference>
<keyword evidence="4" id="KW-0460">Magnesium</keyword>
<dbReference type="InterPro" id="IPR020084">
    <property type="entry name" value="NUDIX_hydrolase_CS"/>
</dbReference>
<dbReference type="RefSeq" id="WP_190186689.1">
    <property type="nucleotide sequence ID" value="NZ_BMVP01000013.1"/>
</dbReference>
<gene>
    <name evidence="7" type="ORF">GCM10010347_52410</name>
</gene>
<dbReference type="PROSITE" id="PS00893">
    <property type="entry name" value="NUDIX_BOX"/>
    <property type="match status" value="1"/>
</dbReference>
<name>A0ABQ3EZ33_9ACTN</name>
<comment type="caution">
    <text evidence="7">The sequence shown here is derived from an EMBL/GenBank/DDBJ whole genome shotgun (WGS) entry which is preliminary data.</text>
</comment>
<dbReference type="Pfam" id="PF00293">
    <property type="entry name" value="NUDIX"/>
    <property type="match status" value="1"/>
</dbReference>
<evidence type="ECO:0000256" key="4">
    <source>
        <dbReference type="ARBA" id="ARBA00022842"/>
    </source>
</evidence>
<comment type="similarity">
    <text evidence="2 5">Belongs to the Nudix hydrolase family.</text>
</comment>
<dbReference type="SUPFAM" id="SSF55811">
    <property type="entry name" value="Nudix"/>
    <property type="match status" value="1"/>
</dbReference>
<dbReference type="PRINTS" id="PR00502">
    <property type="entry name" value="NUDIXFAMILY"/>
</dbReference>
<evidence type="ECO:0000256" key="2">
    <source>
        <dbReference type="ARBA" id="ARBA00005582"/>
    </source>
</evidence>
<dbReference type="CDD" id="cd04678">
    <property type="entry name" value="NUDIX_MTH2_Nudt15"/>
    <property type="match status" value="1"/>
</dbReference>
<protein>
    <submittedName>
        <fullName evidence="7">NUDIX hydrolase</fullName>
    </submittedName>
</protein>
<reference evidence="8" key="1">
    <citation type="journal article" date="2019" name="Int. J. Syst. Evol. Microbiol.">
        <title>The Global Catalogue of Microorganisms (GCM) 10K type strain sequencing project: providing services to taxonomists for standard genome sequencing and annotation.</title>
        <authorList>
            <consortium name="The Broad Institute Genomics Platform"/>
            <consortium name="The Broad Institute Genome Sequencing Center for Infectious Disease"/>
            <person name="Wu L."/>
            <person name="Ma J."/>
        </authorList>
    </citation>
    <scope>NUCLEOTIDE SEQUENCE [LARGE SCALE GENOMIC DNA]</scope>
    <source>
        <strain evidence="8">JCM 4738</strain>
    </source>
</reference>
<sequence length="164" mass="16786">MSDASSGGRPRPVVGVGALLVRADGAVLIGHRIKSGESPSWCLPGGSVEAGETFEEAAVRETAEECGIDAVQDARVFTVALHTGGGRTHVTAGVLARVGPSDAVPGTPEPEVFDRWVWAAPDDLPAPLYPASAALLAAWRGGPVPAGWTFYPADGAVCDHPVVP</sequence>
<evidence type="ECO:0000313" key="8">
    <source>
        <dbReference type="Proteomes" id="UP000642673"/>
    </source>
</evidence>
<evidence type="ECO:0000256" key="1">
    <source>
        <dbReference type="ARBA" id="ARBA00001946"/>
    </source>
</evidence>
<keyword evidence="8" id="KW-1185">Reference proteome</keyword>